<dbReference type="AlphaFoldDB" id="A0A7R9FLW6"/>
<organism evidence="8">
    <name type="scientific">Timema tahoe</name>
    <dbReference type="NCBI Taxonomy" id="61484"/>
    <lineage>
        <taxon>Eukaryota</taxon>
        <taxon>Metazoa</taxon>
        <taxon>Ecdysozoa</taxon>
        <taxon>Arthropoda</taxon>
        <taxon>Hexapoda</taxon>
        <taxon>Insecta</taxon>
        <taxon>Pterygota</taxon>
        <taxon>Neoptera</taxon>
        <taxon>Polyneoptera</taxon>
        <taxon>Phasmatodea</taxon>
        <taxon>Timematodea</taxon>
        <taxon>Timematoidea</taxon>
        <taxon>Timematidae</taxon>
        <taxon>Timema</taxon>
    </lineage>
</organism>
<dbReference type="GO" id="GO:0016020">
    <property type="term" value="C:membrane"/>
    <property type="evidence" value="ECO:0007669"/>
    <property type="project" value="UniProtKB-SubCell"/>
</dbReference>
<evidence type="ECO:0000313" key="8">
    <source>
        <dbReference type="EMBL" id="CAD7454914.1"/>
    </source>
</evidence>
<dbReference type="InterPro" id="IPR006968">
    <property type="entry name" value="RUS_fam"/>
</dbReference>
<comment type="subcellular location">
    <subcellularLocation>
        <location evidence="1">Membrane</location>
    </subcellularLocation>
</comment>
<keyword evidence="3" id="KW-0812">Transmembrane</keyword>
<evidence type="ECO:0000256" key="5">
    <source>
        <dbReference type="ARBA" id="ARBA00023136"/>
    </source>
</evidence>
<dbReference type="Pfam" id="PF24160">
    <property type="entry name" value="UVB_sens_C"/>
    <property type="match status" value="1"/>
</dbReference>
<accession>A0A7R9FLW6</accession>
<proteinExistence type="inferred from homology"/>
<evidence type="ECO:0000256" key="4">
    <source>
        <dbReference type="ARBA" id="ARBA00022989"/>
    </source>
</evidence>
<reference evidence="8" key="1">
    <citation type="submission" date="2020-11" db="EMBL/GenBank/DDBJ databases">
        <authorList>
            <person name="Tran Van P."/>
        </authorList>
    </citation>
    <scope>NUCLEOTIDE SEQUENCE</scope>
</reference>
<dbReference type="PANTHER" id="PTHR12770:SF31">
    <property type="entry name" value="RUS FAMILY MEMBER 1"/>
    <property type="match status" value="1"/>
</dbReference>
<keyword evidence="5" id="KW-0472">Membrane</keyword>
<evidence type="ECO:0008006" key="9">
    <source>
        <dbReference type="Google" id="ProtNLM"/>
    </source>
</evidence>
<dbReference type="Pfam" id="PF04884">
    <property type="entry name" value="UVB_sens_prot"/>
    <property type="match status" value="1"/>
</dbReference>
<evidence type="ECO:0000256" key="1">
    <source>
        <dbReference type="ARBA" id="ARBA00004370"/>
    </source>
</evidence>
<dbReference type="InterPro" id="IPR054549">
    <property type="entry name" value="UVB_sens_RUS_dom"/>
</dbReference>
<evidence type="ECO:0000256" key="2">
    <source>
        <dbReference type="ARBA" id="ARBA00007558"/>
    </source>
</evidence>
<dbReference type="EMBL" id="OE000747">
    <property type="protein sequence ID" value="CAD7454914.1"/>
    <property type="molecule type" value="Genomic_DNA"/>
</dbReference>
<evidence type="ECO:0000256" key="3">
    <source>
        <dbReference type="ARBA" id="ARBA00022692"/>
    </source>
</evidence>
<dbReference type="InterPro" id="IPR055412">
    <property type="entry name" value="UVB_sens_C"/>
</dbReference>
<protein>
    <recommendedName>
        <fullName evidence="9">DUF647 domain-containing protein</fullName>
    </recommendedName>
</protein>
<feature type="domain" description="Protein root UVB sensitive/RUS" evidence="6">
    <location>
        <begin position="125"/>
        <end position="373"/>
    </location>
</feature>
<gene>
    <name evidence="8" type="ORF">TTEB3V08_LOCUS3004</name>
</gene>
<keyword evidence="4" id="KW-1133">Transmembrane helix</keyword>
<evidence type="ECO:0000259" key="6">
    <source>
        <dbReference type="Pfam" id="PF04884"/>
    </source>
</evidence>
<comment type="similarity">
    <text evidence="2">Belongs to the RUS1 family.</text>
</comment>
<sequence>MEINTTLTMNQIVALKFVICLLDLWIMSGKNIPYLYLVNNGLTLRTTIPASKVSISGNCLQIGYDSARYDDVLNISFLKMSEDFKFIEKDGAAGKEIVYVKPPEQNSLVKIDTSVVAVQRSFIKSIYYLFREVFLPQGYPDSVSDDYFHYQVWDTVQAFCSTITGTLATQAIMKGVGVGDTAATPLAASITWIMKDGTGMVGRIVFAWWKGQVLQLKVSALTYGCSTCLDAECKKWRLAADFLNDLAICLELSVPLVMDYSTPLLCLSTSMKAIVGVAGGATRAAITQHQAIRNNMGDVSAKDGSQETLVNLCASFTGIAILSTLDDNVYPWQLFLFFTCLHLFANYCAVRALHLVSFNAARLMLVLQAYMVSEIAPTPQCVNLKEPIILNTGFREKDLCGYDIVLGSSIAKLVKSNWIQANNLKFLTKFYRARKYLHILNKQQKKIYVVFRRNVTSSDILQGYFHAILYGTAASIMDQEAALILKRERLSGREFPVHRLRGALVKFSAKTSPLNAQIPLEALKASDDIIDREFEEFVKQVELQVCDTVKRQRETGALSPAWNQSAINLISDNLIQLFFDEFKERVCHGRAQVLFSFFGNNS</sequence>
<feature type="domain" description="Root UVB sensitive protein C-terminal" evidence="7">
    <location>
        <begin position="378"/>
        <end position="543"/>
    </location>
</feature>
<evidence type="ECO:0000259" key="7">
    <source>
        <dbReference type="Pfam" id="PF24160"/>
    </source>
</evidence>
<dbReference type="PANTHER" id="PTHR12770">
    <property type="entry name" value="RUS1 FAMILY PROTEIN C16ORF58"/>
    <property type="match status" value="1"/>
</dbReference>
<name>A0A7R9FLW6_9NEOP</name>